<keyword evidence="3" id="KW-1185">Reference proteome</keyword>
<proteinExistence type="predicted"/>
<comment type="caution">
    <text evidence="2">The sequence shown here is derived from an EMBL/GenBank/DDBJ whole genome shotgun (WGS) entry which is preliminary data.</text>
</comment>
<feature type="transmembrane region" description="Helical" evidence="1">
    <location>
        <begin position="331"/>
        <end position="351"/>
    </location>
</feature>
<feature type="transmembrane region" description="Helical" evidence="1">
    <location>
        <begin position="357"/>
        <end position="377"/>
    </location>
</feature>
<feature type="transmembrane region" description="Helical" evidence="1">
    <location>
        <begin position="272"/>
        <end position="289"/>
    </location>
</feature>
<dbReference type="InterPro" id="IPR011701">
    <property type="entry name" value="MFS"/>
</dbReference>
<evidence type="ECO:0000313" key="3">
    <source>
        <dbReference type="Proteomes" id="UP000436181"/>
    </source>
</evidence>
<feature type="transmembrane region" description="Helical" evidence="1">
    <location>
        <begin position="42"/>
        <end position="64"/>
    </location>
</feature>
<dbReference type="Gene3D" id="1.20.1250.20">
    <property type="entry name" value="MFS general substrate transporter like domains"/>
    <property type="match status" value="1"/>
</dbReference>
<dbReference type="Proteomes" id="UP000436181">
    <property type="component" value="Unassembled WGS sequence"/>
</dbReference>
<dbReference type="InterPro" id="IPR036259">
    <property type="entry name" value="MFS_trans_sf"/>
</dbReference>
<reference evidence="2 3" key="1">
    <citation type="submission" date="2019-10" db="EMBL/GenBank/DDBJ databases">
        <title>Corynebacterium sp novel species isolated from the respiratory tract of Marmot.</title>
        <authorList>
            <person name="Zhang G."/>
        </authorList>
    </citation>
    <scope>NUCLEOTIDE SEQUENCE [LARGE SCALE GENOMIC DNA]</scope>
    <source>
        <strain evidence="2 3">336</strain>
    </source>
</reference>
<dbReference type="PANTHER" id="PTHR23542:SF1">
    <property type="entry name" value="MAJOR FACILITATOR SUPERFAMILY (MFS) PROFILE DOMAIN-CONTAINING PROTEIN"/>
    <property type="match status" value="1"/>
</dbReference>
<dbReference type="PANTHER" id="PTHR23542">
    <property type="match status" value="1"/>
</dbReference>
<keyword evidence="1" id="KW-1133">Transmembrane helix</keyword>
<evidence type="ECO:0000313" key="2">
    <source>
        <dbReference type="EMBL" id="KAB3523006.1"/>
    </source>
</evidence>
<feature type="transmembrane region" description="Helical" evidence="1">
    <location>
        <begin position="242"/>
        <end position="260"/>
    </location>
</feature>
<dbReference type="EMBL" id="WBZJ01000001">
    <property type="protein sequence ID" value="KAB3523006.1"/>
    <property type="molecule type" value="Genomic_DNA"/>
</dbReference>
<feature type="transmembrane region" description="Helical" evidence="1">
    <location>
        <begin position="12"/>
        <end position="36"/>
    </location>
</feature>
<dbReference type="SUPFAM" id="SSF103473">
    <property type="entry name" value="MFS general substrate transporter"/>
    <property type="match status" value="1"/>
</dbReference>
<keyword evidence="1" id="KW-0812">Transmembrane</keyword>
<dbReference type="Pfam" id="PF07690">
    <property type="entry name" value="MFS_1"/>
    <property type="match status" value="1"/>
</dbReference>
<evidence type="ECO:0000256" key="1">
    <source>
        <dbReference type="SAM" id="Phobius"/>
    </source>
</evidence>
<feature type="transmembrane region" description="Helical" evidence="1">
    <location>
        <begin position="202"/>
        <end position="222"/>
    </location>
</feature>
<gene>
    <name evidence="2" type="ORF">F8377_02250</name>
</gene>
<feature type="transmembrane region" description="Helical" evidence="1">
    <location>
        <begin position="295"/>
        <end position="311"/>
    </location>
</feature>
<keyword evidence="1" id="KW-0472">Membrane</keyword>
<dbReference type="RefSeq" id="WP_151843829.1">
    <property type="nucleotide sequence ID" value="NZ_WBZJ01000001.1"/>
</dbReference>
<sequence length="387" mass="40150">MRLSTSNAPFVAWFLSTILTRLTVTSLPMVSIVGISAAGGSYILGGVASGAYAIGESVGAIFLTPLLSQHKVKMRLAQSCALCASLLFLCSFLALGGTSYLAAIPFLVFLTGALSAPIPGVLRSSISQFSRNPDRAMSLDNVINQSSWVIGPVLGVAMVHSCGTTAGFCLLGAFLTMSMITTPKAIADGYEQSSGATAKPQFTLVIIPVVASAIIMAVTASFDTLVPILLTEWERTDSRAGWVLAVLAGASVVASALLGIKSRWKRKEHKASACTLLVVVVLGITGLTYSYSSLLVIAAILGIAQAPAMIFRQQIIADKVPKSQQATAFSYLYAAGGIGYSLTAGLTPAVSKASSPAVASLTVAALCLLVLVGSYLCTRRLDRCRAG</sequence>
<protein>
    <submittedName>
        <fullName evidence="2">MFS transporter</fullName>
    </submittedName>
</protein>
<name>A0ABQ6VKK7_9CORY</name>
<organism evidence="2 3">
    <name type="scientific">Corynebacterium zhongnanshanii</name>
    <dbReference type="NCBI Taxonomy" id="2768834"/>
    <lineage>
        <taxon>Bacteria</taxon>
        <taxon>Bacillati</taxon>
        <taxon>Actinomycetota</taxon>
        <taxon>Actinomycetes</taxon>
        <taxon>Mycobacteriales</taxon>
        <taxon>Corynebacteriaceae</taxon>
        <taxon>Corynebacterium</taxon>
    </lineage>
</organism>
<accession>A0ABQ6VKK7</accession>